<dbReference type="AlphaFoldDB" id="A0A2M8KIZ0"/>
<evidence type="ECO:0000313" key="3">
    <source>
        <dbReference type="EMBL" id="PJE59880.1"/>
    </source>
</evidence>
<keyword evidence="1" id="KW-0812">Transmembrane</keyword>
<evidence type="ECO:0000259" key="2">
    <source>
        <dbReference type="Pfam" id="PF00188"/>
    </source>
</evidence>
<sequence length="333" mass="36688">MRPWLKNLFIPHAGNNFTAWLFHERALFLYVLVAIFLKITLVYLGVYFPQTNLFATITSSDMVALINQERTSQGLSALVVDEKLNTAAGLKVTDMITNQYFAHQSPSGLSPWYFLQKAGYNFKMAGENLAINFSDPQTLVLAWMQSSSHRANILNPAFTDLGLAVKSGELDGNSTVFCALVFGQKAATATVPAEITQKQPTELTPAGQQPAVTEKTPSETNFVEKVQLPAITGPEQKIVDTDGHLTPVEKLVLVEIKKTQPPPGKPQNRLQPKVLGAFTSKSDEIIKSLYIYFSTLILMAAFLTLLVRANAQNLFSIILAILLLILNMGLLYV</sequence>
<feature type="transmembrane region" description="Helical" evidence="1">
    <location>
        <begin position="314"/>
        <end position="332"/>
    </location>
</feature>
<feature type="transmembrane region" description="Helical" evidence="1">
    <location>
        <begin position="289"/>
        <end position="307"/>
    </location>
</feature>
<organism evidence="3 4">
    <name type="scientific">Candidatus Portnoybacteria bacterium CG10_big_fil_rev_8_21_14_0_10_44_7</name>
    <dbReference type="NCBI Taxonomy" id="1974816"/>
    <lineage>
        <taxon>Bacteria</taxon>
        <taxon>Candidatus Portnoyibacteriota</taxon>
    </lineage>
</organism>
<keyword evidence="1" id="KW-0472">Membrane</keyword>
<comment type="caution">
    <text evidence="3">The sequence shown here is derived from an EMBL/GenBank/DDBJ whole genome shotgun (WGS) entry which is preliminary data.</text>
</comment>
<dbReference type="Gene3D" id="3.40.33.10">
    <property type="entry name" value="CAP"/>
    <property type="match status" value="1"/>
</dbReference>
<feature type="domain" description="SCP" evidence="2">
    <location>
        <begin position="64"/>
        <end position="176"/>
    </location>
</feature>
<evidence type="ECO:0000313" key="4">
    <source>
        <dbReference type="Proteomes" id="UP000231086"/>
    </source>
</evidence>
<dbReference type="Proteomes" id="UP000231086">
    <property type="component" value="Unassembled WGS sequence"/>
</dbReference>
<gene>
    <name evidence="3" type="ORF">COU85_01220</name>
</gene>
<dbReference type="SUPFAM" id="SSF55797">
    <property type="entry name" value="PR-1-like"/>
    <property type="match status" value="1"/>
</dbReference>
<proteinExistence type="predicted"/>
<dbReference type="PANTHER" id="PTHR31157:SF1">
    <property type="entry name" value="SCP DOMAIN-CONTAINING PROTEIN"/>
    <property type="match status" value="1"/>
</dbReference>
<dbReference type="PANTHER" id="PTHR31157">
    <property type="entry name" value="SCP DOMAIN-CONTAINING PROTEIN"/>
    <property type="match status" value="1"/>
</dbReference>
<dbReference type="InterPro" id="IPR035940">
    <property type="entry name" value="CAP_sf"/>
</dbReference>
<reference evidence="4" key="1">
    <citation type="submission" date="2017-09" db="EMBL/GenBank/DDBJ databases">
        <title>Depth-based differentiation of microbial function through sediment-hosted aquifers and enrichment of novel symbionts in the deep terrestrial subsurface.</title>
        <authorList>
            <person name="Probst A.J."/>
            <person name="Ladd B."/>
            <person name="Jarett J.K."/>
            <person name="Geller-Mcgrath D.E."/>
            <person name="Sieber C.M.K."/>
            <person name="Emerson J.B."/>
            <person name="Anantharaman K."/>
            <person name="Thomas B.C."/>
            <person name="Malmstrom R."/>
            <person name="Stieglmeier M."/>
            <person name="Klingl A."/>
            <person name="Woyke T."/>
            <person name="Ryan C.M."/>
            <person name="Banfield J.F."/>
        </authorList>
    </citation>
    <scope>NUCLEOTIDE SEQUENCE [LARGE SCALE GENOMIC DNA]</scope>
</reference>
<dbReference type="InterPro" id="IPR014044">
    <property type="entry name" value="CAP_dom"/>
</dbReference>
<feature type="transmembrane region" description="Helical" evidence="1">
    <location>
        <begin position="27"/>
        <end position="48"/>
    </location>
</feature>
<accession>A0A2M8KIZ0</accession>
<dbReference type="Pfam" id="PF00188">
    <property type="entry name" value="CAP"/>
    <property type="match status" value="1"/>
</dbReference>
<evidence type="ECO:0000256" key="1">
    <source>
        <dbReference type="SAM" id="Phobius"/>
    </source>
</evidence>
<keyword evidence="1" id="KW-1133">Transmembrane helix</keyword>
<dbReference type="EMBL" id="PFEA01000024">
    <property type="protein sequence ID" value="PJE59880.1"/>
    <property type="molecule type" value="Genomic_DNA"/>
</dbReference>
<name>A0A2M8KIZ0_9BACT</name>
<dbReference type="CDD" id="cd05379">
    <property type="entry name" value="CAP_bacterial"/>
    <property type="match status" value="1"/>
</dbReference>
<protein>
    <recommendedName>
        <fullName evidence="2">SCP domain-containing protein</fullName>
    </recommendedName>
</protein>